<dbReference type="EMBL" id="BAAAZN010000008">
    <property type="protein sequence ID" value="GAA3553861.1"/>
    <property type="molecule type" value="Genomic_DNA"/>
</dbReference>
<feature type="compositionally biased region" description="Gly residues" evidence="1">
    <location>
        <begin position="374"/>
        <end position="396"/>
    </location>
</feature>
<dbReference type="Proteomes" id="UP001500689">
    <property type="component" value="Unassembled WGS sequence"/>
</dbReference>
<feature type="compositionally biased region" description="Low complexity" evidence="1">
    <location>
        <begin position="572"/>
        <end position="585"/>
    </location>
</feature>
<feature type="region of interest" description="Disordered" evidence="1">
    <location>
        <begin position="123"/>
        <end position="810"/>
    </location>
</feature>
<gene>
    <name evidence="3" type="ORF">GCM10022222_41920</name>
</gene>
<keyword evidence="2" id="KW-1133">Transmembrane helix</keyword>
<evidence type="ECO:0000256" key="1">
    <source>
        <dbReference type="SAM" id="MobiDB-lite"/>
    </source>
</evidence>
<feature type="compositionally biased region" description="Pro residues" evidence="1">
    <location>
        <begin position="748"/>
        <end position="761"/>
    </location>
</feature>
<accession>A0ABP6WSA8</accession>
<reference evidence="4" key="1">
    <citation type="journal article" date="2019" name="Int. J. Syst. Evol. Microbiol.">
        <title>The Global Catalogue of Microorganisms (GCM) 10K type strain sequencing project: providing services to taxonomists for standard genome sequencing and annotation.</title>
        <authorList>
            <consortium name="The Broad Institute Genomics Platform"/>
            <consortium name="The Broad Institute Genome Sequencing Center for Infectious Disease"/>
            <person name="Wu L."/>
            <person name="Ma J."/>
        </authorList>
    </citation>
    <scope>NUCLEOTIDE SEQUENCE [LARGE SCALE GENOMIC DNA]</scope>
    <source>
        <strain evidence="4">JCM 16898</strain>
    </source>
</reference>
<feature type="compositionally biased region" description="Low complexity" evidence="1">
    <location>
        <begin position="762"/>
        <end position="773"/>
    </location>
</feature>
<feature type="region of interest" description="Disordered" evidence="1">
    <location>
        <begin position="42"/>
        <end position="75"/>
    </location>
</feature>
<feature type="compositionally biased region" description="Low complexity" evidence="1">
    <location>
        <begin position="422"/>
        <end position="446"/>
    </location>
</feature>
<keyword evidence="2" id="KW-0472">Membrane</keyword>
<proteinExistence type="predicted"/>
<protein>
    <submittedName>
        <fullName evidence="3">Uncharacterized protein</fullName>
    </submittedName>
</protein>
<feature type="compositionally biased region" description="Basic and acidic residues" evidence="1">
    <location>
        <begin position="475"/>
        <end position="510"/>
    </location>
</feature>
<evidence type="ECO:0000313" key="3">
    <source>
        <dbReference type="EMBL" id="GAA3553861.1"/>
    </source>
</evidence>
<feature type="compositionally biased region" description="Polar residues" evidence="1">
    <location>
        <begin position="520"/>
        <end position="539"/>
    </location>
</feature>
<sequence>MSIFGQVWLWSLLAFFVGVLVAWLVLVRPLRRRVREVEERLAQTHADAARTPANARAGSTATLSPVSGETSSWTRGAAPATALLQPAARGFDPESEYEAEYRTATGPAADDEVDEAFARADAEARDHDARYSSNLDTGLLGGDYGDRADRSGFPGAAGEQAYHEADRATPPPNLAGSGGTAGDTGFTETGDTPGETGFSDDGRAVAAPAFGSADQPTGGRGRSGERTTVDSGFGGADRTAEGARFGGVEPATMDSGPGGADRPGVDAGADRTTVDAGPTGADRAGADSGLTGAEWTTVDSGLTGAGRATVDSGRTGADRAGADSGLTGAEWTTVDSGLTGAGRATVDSGRTGADRATVDSGSGGADRGAAEAGFPGGDRPGFAGAGAAAGAGGFSGGDRNQSIFADSRPAGLAGFSEEEPASESGSVEAGLGAAGVAAEEGAAAGSFSQRLDGGPDYRAAATEYLSPAGQASDSGSHRIVEPDPYPADEHGSGYHRLADAEQSVLERRLDPAPVDGGGDRQSSTSDDADQSISLFQPASRTEPEPESDWFRRPDLPQRSPFEEPSDGHLAEPAPTDHLTATTATDHLAEPAATDHLSPANGGREPASPSPEGGRGPFASPEGGQESAFAPAEGGREPASPSPEGGRESAFVPAEGGYAPPAGPGVQESTVESADGSPGLPKRQPREVSPRGGFDAPRPIQPSMRPIERRDPELSGTQSGSLFEPSVRSNRDVPPNENVQPAQNVQPNPDVPLPPDVPPNQDVPPVQNVQPVQDAPEPPSARQSDADAVPVGPFGPGSAMPRPGGGRPADGFTVKASVTALRYCTEESPQFPRMVAEVWFRSAADAERVGFRPLH</sequence>
<keyword evidence="4" id="KW-1185">Reference proteome</keyword>
<evidence type="ECO:0000256" key="2">
    <source>
        <dbReference type="SAM" id="Phobius"/>
    </source>
</evidence>
<evidence type="ECO:0000313" key="4">
    <source>
        <dbReference type="Proteomes" id="UP001500689"/>
    </source>
</evidence>
<organism evidence="3 4">
    <name type="scientific">Amycolatopsis ultiminotia</name>
    <dbReference type="NCBI Taxonomy" id="543629"/>
    <lineage>
        <taxon>Bacteria</taxon>
        <taxon>Bacillati</taxon>
        <taxon>Actinomycetota</taxon>
        <taxon>Actinomycetes</taxon>
        <taxon>Pseudonocardiales</taxon>
        <taxon>Pseudonocardiaceae</taxon>
        <taxon>Amycolatopsis</taxon>
    </lineage>
</organism>
<feature type="transmembrane region" description="Helical" evidence="2">
    <location>
        <begin position="7"/>
        <end position="26"/>
    </location>
</feature>
<comment type="caution">
    <text evidence="3">The sequence shown here is derived from an EMBL/GenBank/DDBJ whole genome shotgun (WGS) entry which is preliminary data.</text>
</comment>
<feature type="compositionally biased region" description="Polar residues" evidence="1">
    <location>
        <begin position="59"/>
        <end position="74"/>
    </location>
</feature>
<name>A0ABP6WSA8_9PSEU</name>
<keyword evidence="2" id="KW-0812">Transmembrane</keyword>